<dbReference type="InterPro" id="IPR027417">
    <property type="entry name" value="P-loop_NTPase"/>
</dbReference>
<evidence type="ECO:0000313" key="6">
    <source>
        <dbReference type="EMBL" id="QCC31517.1"/>
    </source>
</evidence>
<keyword evidence="6" id="KW-0547">Nucleotide-binding</keyword>
<evidence type="ECO:0000256" key="3">
    <source>
        <dbReference type="ARBA" id="ARBA00022989"/>
    </source>
</evidence>
<dbReference type="PANTHER" id="PTHR11384:SF59">
    <property type="entry name" value="LYSOSOMAL COBALAMIN TRANSPORTER ABCD4"/>
    <property type="match status" value="1"/>
</dbReference>
<keyword evidence="4" id="KW-0472">Membrane</keyword>
<dbReference type="GO" id="GO:0016887">
    <property type="term" value="F:ATP hydrolysis activity"/>
    <property type="evidence" value="ECO:0007669"/>
    <property type="project" value="InterPro"/>
</dbReference>
<evidence type="ECO:0000259" key="5">
    <source>
        <dbReference type="Pfam" id="PF00005"/>
    </source>
</evidence>
<reference evidence="7" key="1">
    <citation type="submission" date="2019-03" db="EMBL/GenBank/DDBJ databases">
        <title>Complete genome sequence and annotation of the laboratory reference strain Shigella flexneri 5a M90T and genome-wide transcription start site determination.</title>
        <authorList>
            <person name="Cervantes-Rivera R."/>
            <person name="Puhar A."/>
        </authorList>
    </citation>
    <scope>NUCLEOTIDE SEQUENCE [LARGE SCALE GENOMIC DNA]</scope>
    <source>
        <strain evidence="7">M90T / Serotype 5a</strain>
    </source>
</reference>
<dbReference type="EMBL" id="CP037923">
    <property type="protein sequence ID" value="QCC31517.1"/>
    <property type="molecule type" value="Genomic_DNA"/>
</dbReference>
<dbReference type="InterPro" id="IPR003439">
    <property type="entry name" value="ABC_transporter-like_ATP-bd"/>
</dbReference>
<name>A0A4P7TQ41_SHIFM</name>
<evidence type="ECO:0000313" key="7">
    <source>
        <dbReference type="Proteomes" id="UP000296678"/>
    </source>
</evidence>
<dbReference type="Pfam" id="PF00005">
    <property type="entry name" value="ABC_tran"/>
    <property type="match status" value="1"/>
</dbReference>
<dbReference type="PANTHER" id="PTHR11384">
    <property type="entry name" value="ATP-BINDING CASSETTE, SUB-FAMILY D MEMBER"/>
    <property type="match status" value="1"/>
</dbReference>
<keyword evidence="6" id="KW-0067">ATP-binding</keyword>
<dbReference type="AlphaFoldDB" id="A0A4P7TQ41"/>
<dbReference type="GO" id="GO:0005886">
    <property type="term" value="C:plasma membrane"/>
    <property type="evidence" value="ECO:0007669"/>
    <property type="project" value="TreeGrafter"/>
</dbReference>
<dbReference type="Gene3D" id="3.40.50.300">
    <property type="entry name" value="P-loop containing nucleotide triphosphate hydrolases"/>
    <property type="match status" value="1"/>
</dbReference>
<evidence type="ECO:0000256" key="1">
    <source>
        <dbReference type="ARBA" id="ARBA00022448"/>
    </source>
</evidence>
<organism evidence="6 7">
    <name type="scientific">Shigella flexneri serotype 5a (strain M90T)</name>
    <dbReference type="NCBI Taxonomy" id="1086030"/>
    <lineage>
        <taxon>Bacteria</taxon>
        <taxon>Pseudomonadati</taxon>
        <taxon>Pseudomonadota</taxon>
        <taxon>Gammaproteobacteria</taxon>
        <taxon>Enterobacterales</taxon>
        <taxon>Enterobacteriaceae</taxon>
        <taxon>Shigella</taxon>
    </lineage>
</organism>
<gene>
    <name evidence="6" type="ORF">EKN05_007460</name>
</gene>
<evidence type="ECO:0000256" key="2">
    <source>
        <dbReference type="ARBA" id="ARBA00022692"/>
    </source>
</evidence>
<feature type="domain" description="ABC transporter" evidence="5">
    <location>
        <begin position="15"/>
        <end position="47"/>
    </location>
</feature>
<proteinExistence type="predicted"/>
<accession>A0A4P7TQ41</accession>
<evidence type="ECO:0000256" key="4">
    <source>
        <dbReference type="ARBA" id="ARBA00023136"/>
    </source>
</evidence>
<sequence length="53" mass="6026">MANASIRTPDNKIILENLNFHVSPGKWLLLKGYSGAGKTTLLKTLSHCWPWFR</sequence>
<dbReference type="SUPFAM" id="SSF52540">
    <property type="entry name" value="P-loop containing nucleoside triphosphate hydrolases"/>
    <property type="match status" value="1"/>
</dbReference>
<dbReference type="InterPro" id="IPR050835">
    <property type="entry name" value="ABC_transporter_sub-D"/>
</dbReference>
<dbReference type="GO" id="GO:0005524">
    <property type="term" value="F:ATP binding"/>
    <property type="evidence" value="ECO:0007669"/>
    <property type="project" value="UniProtKB-KW"/>
</dbReference>
<keyword evidence="3" id="KW-1133">Transmembrane helix</keyword>
<dbReference type="Proteomes" id="UP000296678">
    <property type="component" value="Chromosome"/>
</dbReference>
<keyword evidence="1" id="KW-0813">Transport</keyword>
<keyword evidence="2" id="KW-0812">Transmembrane</keyword>
<protein>
    <submittedName>
        <fullName evidence="6">ATP-binding cassette domain-containing protein</fullName>
    </submittedName>
</protein>